<proteinExistence type="predicted"/>
<keyword evidence="1" id="KW-0175">Coiled coil</keyword>
<sequence length="270" mass="30943">MESIPTTSTSLFNNKANNYFYENTEYNNDNSNLINTYNNVIFESSTFRNQQQQKRSEVSQEKLEKLRSLQDKVDMLEAEKESLVNQIYDLRQLLQKVNQQGEKKVSYIKNKNASLRSQKQSLLQALEISRSSATHLENISSYWSYNILPYCDDCDVSRDYDSAKNTSFGSNQDIPSLSTLSSCHSSQKSTECASAMMRCFEMEPESEHFKLHDQHLLCIQPQANKFICAQSNNKFSDRRRGTQGSWQVADKVVDVKTTKTVAASTLTTQQ</sequence>
<dbReference type="Proteomes" id="UP000039865">
    <property type="component" value="Unassembled WGS sequence"/>
</dbReference>
<evidence type="ECO:0000313" key="2">
    <source>
        <dbReference type="EMBL" id="CDW78860.1"/>
    </source>
</evidence>
<reference evidence="2 3" key="1">
    <citation type="submission" date="2014-06" db="EMBL/GenBank/DDBJ databases">
        <authorList>
            <person name="Swart Estienne"/>
        </authorList>
    </citation>
    <scope>NUCLEOTIDE SEQUENCE [LARGE SCALE GENOMIC DNA]</scope>
    <source>
        <strain evidence="2 3">130c</strain>
    </source>
</reference>
<dbReference type="InParanoid" id="A0A078A9B1"/>
<protein>
    <submittedName>
        <fullName evidence="2">Uncharacterized protein</fullName>
    </submittedName>
</protein>
<gene>
    <name evidence="2" type="primary">Contig1569.g1709</name>
    <name evidence="2" type="ORF">STYLEM_7844</name>
</gene>
<evidence type="ECO:0000313" key="3">
    <source>
        <dbReference type="Proteomes" id="UP000039865"/>
    </source>
</evidence>
<dbReference type="EMBL" id="CCKQ01007482">
    <property type="protein sequence ID" value="CDW78860.1"/>
    <property type="molecule type" value="Genomic_DNA"/>
</dbReference>
<name>A0A078A9B1_STYLE</name>
<dbReference type="AlphaFoldDB" id="A0A078A9B1"/>
<evidence type="ECO:0000256" key="1">
    <source>
        <dbReference type="SAM" id="Coils"/>
    </source>
</evidence>
<dbReference type="SUPFAM" id="SSF46966">
    <property type="entry name" value="Spectrin repeat"/>
    <property type="match status" value="1"/>
</dbReference>
<dbReference type="OrthoDB" id="311859at2759"/>
<feature type="coiled-coil region" evidence="1">
    <location>
        <begin position="49"/>
        <end position="100"/>
    </location>
</feature>
<organism evidence="2 3">
    <name type="scientific">Stylonychia lemnae</name>
    <name type="common">Ciliate</name>
    <dbReference type="NCBI Taxonomy" id="5949"/>
    <lineage>
        <taxon>Eukaryota</taxon>
        <taxon>Sar</taxon>
        <taxon>Alveolata</taxon>
        <taxon>Ciliophora</taxon>
        <taxon>Intramacronucleata</taxon>
        <taxon>Spirotrichea</taxon>
        <taxon>Stichotrichia</taxon>
        <taxon>Sporadotrichida</taxon>
        <taxon>Oxytrichidae</taxon>
        <taxon>Stylonychinae</taxon>
        <taxon>Stylonychia</taxon>
    </lineage>
</organism>
<keyword evidence="3" id="KW-1185">Reference proteome</keyword>
<accession>A0A078A9B1</accession>